<dbReference type="CDD" id="cd09917">
    <property type="entry name" value="F-box_SF"/>
    <property type="match status" value="1"/>
</dbReference>
<evidence type="ECO:0000259" key="1">
    <source>
        <dbReference type="PROSITE" id="PS50181"/>
    </source>
</evidence>
<sequence length="174" mass="19430">MLVELTIEEVKEAAFSMGLGKSPGSDEAAGLCKEVDQASDELCESQKLKKEGNKTNLSSAKLDQEIPRIPYEIITYIFLQLPVKTLFRLYCVSSYLCALIDDLDFVRLHLHRYLHTKSNLILILHDWTLSTVDDALDAAPAAPLNHHPLYNNGVMDVLGSCNGLTVAWCRKLQI</sequence>
<dbReference type="InterPro" id="IPR036047">
    <property type="entry name" value="F-box-like_dom_sf"/>
</dbReference>
<accession>A0A9Q0F8J6</accession>
<dbReference type="SMART" id="SM00256">
    <property type="entry name" value="FBOX"/>
    <property type="match status" value="1"/>
</dbReference>
<dbReference type="PROSITE" id="PS50181">
    <property type="entry name" value="FBOX"/>
    <property type="match status" value="1"/>
</dbReference>
<feature type="domain" description="F-box" evidence="1">
    <location>
        <begin position="63"/>
        <end position="108"/>
    </location>
</feature>
<evidence type="ECO:0000313" key="2">
    <source>
        <dbReference type="EMBL" id="KAJ4826939.1"/>
    </source>
</evidence>
<protein>
    <recommendedName>
        <fullName evidence="1">F-box domain-containing protein</fullName>
    </recommendedName>
</protein>
<dbReference type="AlphaFoldDB" id="A0A9Q0F8J6"/>
<keyword evidence="3" id="KW-1185">Reference proteome</keyword>
<comment type="caution">
    <text evidence="2">The sequence shown here is derived from an EMBL/GenBank/DDBJ whole genome shotgun (WGS) entry which is preliminary data.</text>
</comment>
<dbReference type="EMBL" id="JAKUCV010006541">
    <property type="protein sequence ID" value="KAJ4826939.1"/>
    <property type="molecule type" value="Genomic_DNA"/>
</dbReference>
<evidence type="ECO:0000313" key="3">
    <source>
        <dbReference type="Proteomes" id="UP001141552"/>
    </source>
</evidence>
<dbReference type="SUPFAM" id="SSF81383">
    <property type="entry name" value="F-box domain"/>
    <property type="match status" value="1"/>
</dbReference>
<dbReference type="InterPro" id="IPR001810">
    <property type="entry name" value="F-box_dom"/>
</dbReference>
<dbReference type="Pfam" id="PF00646">
    <property type="entry name" value="F-box"/>
    <property type="match status" value="1"/>
</dbReference>
<dbReference type="PANTHER" id="PTHR31672:SF13">
    <property type="entry name" value="F-BOX PROTEIN CPR30-LIKE"/>
    <property type="match status" value="1"/>
</dbReference>
<dbReference type="InterPro" id="IPR050796">
    <property type="entry name" value="SCF_F-box_component"/>
</dbReference>
<dbReference type="PANTHER" id="PTHR31672">
    <property type="entry name" value="BNACNNG10540D PROTEIN"/>
    <property type="match status" value="1"/>
</dbReference>
<dbReference type="Proteomes" id="UP001141552">
    <property type="component" value="Unassembled WGS sequence"/>
</dbReference>
<organism evidence="2 3">
    <name type="scientific">Turnera subulata</name>
    <dbReference type="NCBI Taxonomy" id="218843"/>
    <lineage>
        <taxon>Eukaryota</taxon>
        <taxon>Viridiplantae</taxon>
        <taxon>Streptophyta</taxon>
        <taxon>Embryophyta</taxon>
        <taxon>Tracheophyta</taxon>
        <taxon>Spermatophyta</taxon>
        <taxon>Magnoliopsida</taxon>
        <taxon>eudicotyledons</taxon>
        <taxon>Gunneridae</taxon>
        <taxon>Pentapetalae</taxon>
        <taxon>rosids</taxon>
        <taxon>fabids</taxon>
        <taxon>Malpighiales</taxon>
        <taxon>Passifloraceae</taxon>
        <taxon>Turnera</taxon>
    </lineage>
</organism>
<reference evidence="2" key="1">
    <citation type="submission" date="2022-02" db="EMBL/GenBank/DDBJ databases">
        <authorList>
            <person name="Henning P.M."/>
            <person name="McCubbin A.G."/>
            <person name="Shore J.S."/>
        </authorList>
    </citation>
    <scope>NUCLEOTIDE SEQUENCE</scope>
    <source>
        <strain evidence="2">F60SS</strain>
        <tissue evidence="2">Leaves</tissue>
    </source>
</reference>
<proteinExistence type="predicted"/>
<gene>
    <name evidence="2" type="ORF">Tsubulata_045779</name>
</gene>
<dbReference type="OrthoDB" id="591557at2759"/>
<name>A0A9Q0F8J6_9ROSI</name>
<reference evidence="2" key="2">
    <citation type="journal article" date="2023" name="Plants (Basel)">
        <title>Annotation of the Turnera subulata (Passifloraceae) Draft Genome Reveals the S-Locus Evolved after the Divergence of Turneroideae from Passifloroideae in a Stepwise Manner.</title>
        <authorList>
            <person name="Henning P.M."/>
            <person name="Roalson E.H."/>
            <person name="Mir W."/>
            <person name="McCubbin A.G."/>
            <person name="Shore J.S."/>
        </authorList>
    </citation>
    <scope>NUCLEOTIDE SEQUENCE</scope>
    <source>
        <strain evidence="2">F60SS</strain>
    </source>
</reference>